<evidence type="ECO:0000313" key="2">
    <source>
        <dbReference type="EMBL" id="PFH38458.1"/>
    </source>
</evidence>
<dbReference type="EMBL" id="NWUJ01000001">
    <property type="protein sequence ID" value="PFH38458.1"/>
    <property type="molecule type" value="Genomic_DNA"/>
</dbReference>
<dbReference type="VEuPathDB" id="ToxoDB:BESB_008000"/>
<dbReference type="Proteomes" id="UP000224006">
    <property type="component" value="Chromosome I"/>
</dbReference>
<feature type="compositionally biased region" description="Low complexity" evidence="1">
    <location>
        <begin position="516"/>
        <end position="526"/>
    </location>
</feature>
<dbReference type="GeneID" id="40305862"/>
<feature type="compositionally biased region" description="Low complexity" evidence="1">
    <location>
        <begin position="169"/>
        <end position="181"/>
    </location>
</feature>
<feature type="region of interest" description="Disordered" evidence="1">
    <location>
        <begin position="476"/>
        <end position="527"/>
    </location>
</feature>
<protein>
    <submittedName>
        <fullName evidence="2">Uncharacterized protein</fullName>
    </submittedName>
</protein>
<feature type="region of interest" description="Disordered" evidence="1">
    <location>
        <begin position="159"/>
        <end position="181"/>
    </location>
</feature>
<accession>A0A2A9MIU1</accession>
<evidence type="ECO:0000313" key="3">
    <source>
        <dbReference type="Proteomes" id="UP000224006"/>
    </source>
</evidence>
<name>A0A2A9MIU1_BESBE</name>
<dbReference type="AlphaFoldDB" id="A0A2A9MIU1"/>
<organism evidence="2 3">
    <name type="scientific">Besnoitia besnoiti</name>
    <name type="common">Apicomplexan protozoan</name>
    <dbReference type="NCBI Taxonomy" id="94643"/>
    <lineage>
        <taxon>Eukaryota</taxon>
        <taxon>Sar</taxon>
        <taxon>Alveolata</taxon>
        <taxon>Apicomplexa</taxon>
        <taxon>Conoidasida</taxon>
        <taxon>Coccidia</taxon>
        <taxon>Eucoccidiorida</taxon>
        <taxon>Eimeriorina</taxon>
        <taxon>Sarcocystidae</taxon>
        <taxon>Besnoitia</taxon>
    </lineage>
</organism>
<proteinExistence type="predicted"/>
<dbReference type="OrthoDB" id="333399at2759"/>
<dbReference type="KEGG" id="bbes:BESB_008000"/>
<dbReference type="RefSeq" id="XP_029222467.1">
    <property type="nucleotide sequence ID" value="XM_029359554.1"/>
</dbReference>
<keyword evidence="3" id="KW-1185">Reference proteome</keyword>
<sequence>MAYAARHLSRLPLPSAAARPTAGARILPGEALRRLQGGASPLCASFSFSRSFASSSLSSAPVSESPRLPRAGLQNSQPVFLSTVRGCGSRSSRGCCGALRALSSPLSAFASSRVLGSLSSAAQPGAAASLALSSLSSVRAARASAFVSSSNASPLRAFSSAGADGTPEGASPPASSSAGAASAASRAGEKARFLEFCEVASGVPLTSPAVTPGQKEWIFSPEEERGVKSPGGFLGLVFAFNQKFSRLKDLGFFVLLSCKQGARQALVLLSEELVAGIQEERDLVQMLADREKQKVEKGEDDERKVAAAPAAELLGGTGGNASAEEPADLEKRIAGAESTEAKKADGNEAEEDYHGMGALLSKGRGLENLKTCVSEPLLTGLQLKVGEAVDAGCRLTFDVNSLQKVYITRMWTVCGTSADPHAAVVPRSSYLVPITPFLHAVLPQSANSSFFLTSQYMRACGGLLLKGNPAASLVKKGDDADFSDAEDERGGDKGDKKQDEGEGKRDREEERGAGFSGDFGSAAAGANKAPLSFPERMRKVMERLELLEEALGKGIAVVMEAQVLCRQRFAVHDKNRKLLFGSEDEEQVIHTLRFQLTARKDGKQWGIPTFQPSSWTLVDWNGLVGSEYPCDVSALRNVVVLEKNEELPKGKKLCYD</sequence>
<evidence type="ECO:0000256" key="1">
    <source>
        <dbReference type="SAM" id="MobiDB-lite"/>
    </source>
</evidence>
<gene>
    <name evidence="2" type="ORF">BESB_008000</name>
</gene>
<comment type="caution">
    <text evidence="2">The sequence shown here is derived from an EMBL/GenBank/DDBJ whole genome shotgun (WGS) entry which is preliminary data.</text>
</comment>
<reference evidence="2 3" key="1">
    <citation type="submission" date="2017-09" db="EMBL/GenBank/DDBJ databases">
        <title>Genome sequencing of Besnoitia besnoiti strain Bb-Ger1.</title>
        <authorList>
            <person name="Schares G."/>
            <person name="Venepally P."/>
            <person name="Lorenzi H.A."/>
        </authorList>
    </citation>
    <scope>NUCLEOTIDE SEQUENCE [LARGE SCALE GENOMIC DNA]</scope>
    <source>
        <strain evidence="2 3">Bb-Ger1</strain>
    </source>
</reference>
<feature type="compositionally biased region" description="Basic and acidic residues" evidence="1">
    <location>
        <begin position="488"/>
        <end position="512"/>
    </location>
</feature>